<evidence type="ECO:0000313" key="3">
    <source>
        <dbReference type="Proteomes" id="UP000286402"/>
    </source>
</evidence>
<keyword evidence="1" id="KW-0732">Signal</keyword>
<feature type="signal peptide" evidence="1">
    <location>
        <begin position="1"/>
        <end position="17"/>
    </location>
</feature>
<accession>A0A420FJW5</accession>
<gene>
    <name evidence="2" type="ORF">BCY89_13505</name>
</gene>
<organism evidence="2 3">
    <name type="scientific">Sphingobacterium siyangense</name>
    <dbReference type="NCBI Taxonomy" id="459529"/>
    <lineage>
        <taxon>Bacteria</taxon>
        <taxon>Pseudomonadati</taxon>
        <taxon>Bacteroidota</taxon>
        <taxon>Sphingobacteriia</taxon>
        <taxon>Sphingobacteriales</taxon>
        <taxon>Sphingobacteriaceae</taxon>
        <taxon>Sphingobacterium</taxon>
    </lineage>
</organism>
<feature type="chain" id="PRO_5019187255" description="Calx-beta domain-containing protein" evidence="1">
    <location>
        <begin position="18"/>
        <end position="151"/>
    </location>
</feature>
<dbReference type="SUPFAM" id="SSF141072">
    <property type="entry name" value="CalX-like"/>
    <property type="match status" value="1"/>
</dbReference>
<evidence type="ECO:0008006" key="4">
    <source>
        <dbReference type="Google" id="ProtNLM"/>
    </source>
</evidence>
<keyword evidence="3" id="KW-1185">Reference proteome</keyword>
<dbReference type="RefSeq" id="WP_120335512.1">
    <property type="nucleotide sequence ID" value="NZ_JBPFPY010000029.1"/>
</dbReference>
<evidence type="ECO:0000256" key="1">
    <source>
        <dbReference type="SAM" id="SignalP"/>
    </source>
</evidence>
<dbReference type="Gene3D" id="2.60.40.2030">
    <property type="match status" value="1"/>
</dbReference>
<dbReference type="EMBL" id="MCAQ01000026">
    <property type="protein sequence ID" value="RKF33235.1"/>
    <property type="molecule type" value="Genomic_DNA"/>
</dbReference>
<protein>
    <recommendedName>
        <fullName evidence="4">Calx-beta domain-containing protein</fullName>
    </recommendedName>
</protein>
<proteinExistence type="predicted"/>
<reference evidence="2 3" key="1">
    <citation type="submission" date="2016-07" db="EMBL/GenBank/DDBJ databases">
        <title>Genome analysis of Sphingobacterium siyangense T12B17.</title>
        <authorList>
            <person name="Xu D."/>
            <person name="Su Y."/>
            <person name="Zheng S."/>
        </authorList>
    </citation>
    <scope>NUCLEOTIDE SEQUENCE [LARGE SCALE GENOMIC DNA]</scope>
    <source>
        <strain evidence="2 3">T12B17</strain>
    </source>
</reference>
<dbReference type="Proteomes" id="UP000286402">
    <property type="component" value="Unassembled WGS sequence"/>
</dbReference>
<comment type="caution">
    <text evidence="2">The sequence shown here is derived from an EMBL/GenBank/DDBJ whole genome shotgun (WGS) entry which is preliminary data.</text>
</comment>
<dbReference type="AlphaFoldDB" id="A0A420FJW5"/>
<name>A0A420FJW5_9SPHI</name>
<sequence>MKNILFLMSFISLLFLACNKELETPYDHPFFYIHQNNVSEITVQANRNESVDYKVYFSTKTQFEAIELDYEVVAGDGLKAGVDYEVVTTGSSLLFKPGVIEMPIKIRWINHPIEESKDNTLTIRLLRNDKNITLGLPGPDHKQSSLKITKI</sequence>
<dbReference type="InterPro" id="IPR038081">
    <property type="entry name" value="CalX-like_sf"/>
</dbReference>
<dbReference type="PROSITE" id="PS51257">
    <property type="entry name" value="PROKAR_LIPOPROTEIN"/>
    <property type="match status" value="1"/>
</dbReference>
<evidence type="ECO:0000313" key="2">
    <source>
        <dbReference type="EMBL" id="RKF33235.1"/>
    </source>
</evidence>